<dbReference type="PANTHER" id="PTHR23354">
    <property type="entry name" value="NUCLEOLAR PROTEIN 7/ESTROGEN RECEPTOR COACTIVATOR-RELATED"/>
    <property type="match status" value="1"/>
</dbReference>
<dbReference type="Proteomes" id="UP000193944">
    <property type="component" value="Unassembled WGS sequence"/>
</dbReference>
<comment type="caution">
    <text evidence="6">The sequence shown here is derived from an EMBL/GenBank/DDBJ whole genome shotgun (WGS) entry which is preliminary data.</text>
</comment>
<dbReference type="GO" id="GO:0005634">
    <property type="term" value="C:nucleus"/>
    <property type="evidence" value="ECO:0007669"/>
    <property type="project" value="TreeGrafter"/>
</dbReference>
<reference evidence="6 7" key="2">
    <citation type="submission" date="2016-08" db="EMBL/GenBank/DDBJ databases">
        <title>Pervasive Adenine N6-methylation of Active Genes in Fungi.</title>
        <authorList>
            <consortium name="DOE Joint Genome Institute"/>
            <person name="Mondo S.J."/>
            <person name="Dannebaum R.O."/>
            <person name="Kuo R.C."/>
            <person name="Labutti K."/>
            <person name="Haridas S."/>
            <person name="Kuo A."/>
            <person name="Salamov A."/>
            <person name="Ahrendt S.R."/>
            <person name="Lipzen A."/>
            <person name="Sullivan W."/>
            <person name="Andreopoulos W.B."/>
            <person name="Clum A."/>
            <person name="Lindquist E."/>
            <person name="Daum C."/>
            <person name="Ramamoorthy G.K."/>
            <person name="Gryganskyi A."/>
            <person name="Culley D."/>
            <person name="Magnuson J.K."/>
            <person name="James T.Y."/>
            <person name="O'Malley M.A."/>
            <person name="Stajich J.E."/>
            <person name="Spatafora J.W."/>
            <person name="Visel A."/>
            <person name="Grigoriev I.V."/>
        </authorList>
    </citation>
    <scope>NUCLEOTIDE SEQUENCE [LARGE SCALE GENOMIC DNA]</scope>
    <source>
        <strain evidence="6 7">S4</strain>
    </source>
</reference>
<dbReference type="PROSITE" id="PS51886">
    <property type="entry name" value="TLDC"/>
    <property type="match status" value="1"/>
</dbReference>
<keyword evidence="3" id="KW-0496">Mitochondrion</keyword>
<reference evidence="6 7" key="1">
    <citation type="submission" date="2016-08" db="EMBL/GenBank/DDBJ databases">
        <title>A Parts List for Fungal Cellulosomes Revealed by Comparative Genomics.</title>
        <authorList>
            <consortium name="DOE Joint Genome Institute"/>
            <person name="Haitjema C.H."/>
            <person name="Gilmore S.P."/>
            <person name="Henske J.K."/>
            <person name="Solomon K.V."/>
            <person name="De Groot R."/>
            <person name="Kuo A."/>
            <person name="Mondo S.J."/>
            <person name="Salamov A.A."/>
            <person name="Labutti K."/>
            <person name="Zhao Z."/>
            <person name="Chiniquy J."/>
            <person name="Barry K."/>
            <person name="Brewer H.M."/>
            <person name="Purvine S.O."/>
            <person name="Wright A.T."/>
            <person name="Boxma B."/>
            <person name="Van Alen T."/>
            <person name="Hackstein J.H."/>
            <person name="Baker S.E."/>
            <person name="Grigoriev I.V."/>
            <person name="O'Malley M.A."/>
        </authorList>
    </citation>
    <scope>NUCLEOTIDE SEQUENCE [LARGE SCALE GENOMIC DNA]</scope>
    <source>
        <strain evidence="6 7">S4</strain>
    </source>
</reference>
<organism evidence="6 7">
    <name type="scientific">Anaeromyces robustus</name>
    <dbReference type="NCBI Taxonomy" id="1754192"/>
    <lineage>
        <taxon>Eukaryota</taxon>
        <taxon>Fungi</taxon>
        <taxon>Fungi incertae sedis</taxon>
        <taxon>Chytridiomycota</taxon>
        <taxon>Chytridiomycota incertae sedis</taxon>
        <taxon>Neocallimastigomycetes</taxon>
        <taxon>Neocallimastigales</taxon>
        <taxon>Neocallimastigaceae</taxon>
        <taxon>Anaeromyces</taxon>
    </lineage>
</organism>
<dbReference type="EMBL" id="MCFG01000096">
    <property type="protein sequence ID" value="ORX82388.1"/>
    <property type="molecule type" value="Genomic_DNA"/>
</dbReference>
<evidence type="ECO:0000259" key="5">
    <source>
        <dbReference type="PROSITE" id="PS51886"/>
    </source>
</evidence>
<proteinExistence type="inferred from homology"/>
<keyword evidence="7" id="KW-1185">Reference proteome</keyword>
<feature type="non-terminal residue" evidence="6">
    <location>
        <position position="1"/>
    </location>
</feature>
<gene>
    <name evidence="6" type="ORF">BCR32DRAFT_202738</name>
</gene>
<accession>A0A1Y1X9H7</accession>
<dbReference type="PANTHER" id="PTHR23354:SF62">
    <property type="entry name" value="MUSTARD, ISOFORM V"/>
    <property type="match status" value="1"/>
</dbReference>
<name>A0A1Y1X9H7_9FUNG</name>
<dbReference type="AlphaFoldDB" id="A0A1Y1X9H7"/>
<dbReference type="GO" id="GO:0005739">
    <property type="term" value="C:mitochondrion"/>
    <property type="evidence" value="ECO:0007669"/>
    <property type="project" value="UniProtKB-SubCell"/>
</dbReference>
<evidence type="ECO:0000256" key="1">
    <source>
        <dbReference type="ARBA" id="ARBA00004173"/>
    </source>
</evidence>
<evidence type="ECO:0000313" key="6">
    <source>
        <dbReference type="EMBL" id="ORX82388.1"/>
    </source>
</evidence>
<feature type="domain" description="TLDc" evidence="5">
    <location>
        <begin position="1"/>
        <end position="158"/>
    </location>
</feature>
<dbReference type="GO" id="GO:0006979">
    <property type="term" value="P:response to oxidative stress"/>
    <property type="evidence" value="ECO:0007669"/>
    <property type="project" value="TreeGrafter"/>
</dbReference>
<sequence>LRKVLPPYYRECQTWELVYSIIDHGASLSTLLLNCSETYLTGSFILAILDSDGYIFGAYLSEIIHVSQRFYGSGECFLWRLNNEKKEIEYYRGSIENQYHIVTEKSFIAFGGGNGEFGLYISNDLLNGYTTPCPTYHNPPLTPKCKFECVNIEIWGFNFK</sequence>
<comment type="similarity">
    <text evidence="2">Belongs to the OXR1 family.</text>
</comment>
<dbReference type="SMART" id="SM00584">
    <property type="entry name" value="TLDc"/>
    <property type="match status" value="1"/>
</dbReference>
<evidence type="ECO:0000256" key="4">
    <source>
        <dbReference type="ARBA" id="ARBA00040604"/>
    </source>
</evidence>
<dbReference type="InterPro" id="IPR006571">
    <property type="entry name" value="TLDc_dom"/>
</dbReference>
<evidence type="ECO:0000256" key="3">
    <source>
        <dbReference type="ARBA" id="ARBA00023128"/>
    </source>
</evidence>
<evidence type="ECO:0000313" key="7">
    <source>
        <dbReference type="Proteomes" id="UP000193944"/>
    </source>
</evidence>
<dbReference type="OrthoDB" id="26679at2759"/>
<protein>
    <recommendedName>
        <fullName evidence="4">Oxidation resistance protein 1</fullName>
    </recommendedName>
</protein>
<evidence type="ECO:0000256" key="2">
    <source>
        <dbReference type="ARBA" id="ARBA00009540"/>
    </source>
</evidence>
<dbReference type="Pfam" id="PF07534">
    <property type="entry name" value="TLD"/>
    <property type="match status" value="1"/>
</dbReference>
<comment type="subcellular location">
    <subcellularLocation>
        <location evidence="1">Mitochondrion</location>
    </subcellularLocation>
</comment>